<reference evidence="2 3" key="1">
    <citation type="submission" date="2016-10" db="EMBL/GenBank/DDBJ databases">
        <authorList>
            <person name="de Groot N.N."/>
        </authorList>
    </citation>
    <scope>NUCLEOTIDE SEQUENCE [LARGE SCALE GENOMIC DNA]</scope>
    <source>
        <strain evidence="2 3">DSM 15695</strain>
    </source>
</reference>
<gene>
    <name evidence="2" type="ORF">SAMN04488558_10790</name>
</gene>
<dbReference type="AlphaFoldDB" id="A0A1H9ENW3"/>
<organism evidence="2 3">
    <name type="scientific">Ignavigranum ruoffiae</name>
    <dbReference type="NCBI Taxonomy" id="89093"/>
    <lineage>
        <taxon>Bacteria</taxon>
        <taxon>Bacillati</taxon>
        <taxon>Bacillota</taxon>
        <taxon>Bacilli</taxon>
        <taxon>Lactobacillales</taxon>
        <taxon>Aerococcaceae</taxon>
        <taxon>Ignavigranum</taxon>
    </lineage>
</organism>
<sequence>MYLYYAVFTKENNQYNVHFPDLAGAYTFGNDMTDALAMAKDLLEGWLLVAENEHDKIPQASEPESLKIEPDELLIPIQVDLKLAREKHEAKLIKKTLTIPKYLNDIAVSYNINFSQTLTEALKEKLGV</sequence>
<dbReference type="Pfam" id="PF15919">
    <property type="entry name" value="HicB_lk_antitox"/>
    <property type="match status" value="1"/>
</dbReference>
<dbReference type="Proteomes" id="UP000198833">
    <property type="component" value="Unassembled WGS sequence"/>
</dbReference>
<protein>
    <submittedName>
        <fullName evidence="2">Predicted nuclease of the RNAse H fold, HicB family</fullName>
    </submittedName>
</protein>
<dbReference type="InterPro" id="IPR035069">
    <property type="entry name" value="TTHA1013/TTHA0281-like"/>
</dbReference>
<evidence type="ECO:0000259" key="1">
    <source>
        <dbReference type="Pfam" id="PF15919"/>
    </source>
</evidence>
<evidence type="ECO:0000313" key="2">
    <source>
        <dbReference type="EMBL" id="SEQ27267.1"/>
    </source>
</evidence>
<dbReference type="SUPFAM" id="SSF143100">
    <property type="entry name" value="TTHA1013/TTHA0281-like"/>
    <property type="match status" value="1"/>
</dbReference>
<keyword evidence="3" id="KW-1185">Reference proteome</keyword>
<dbReference type="STRING" id="89093.SAMN04488558_10790"/>
<dbReference type="Gene3D" id="3.30.160.250">
    <property type="match status" value="1"/>
</dbReference>
<dbReference type="RefSeq" id="WP_092572066.1">
    <property type="nucleotide sequence ID" value="NZ_CALUDV010000024.1"/>
</dbReference>
<name>A0A1H9ENW3_9LACT</name>
<proteinExistence type="predicted"/>
<dbReference type="InterPro" id="IPR031807">
    <property type="entry name" value="HicB-like"/>
</dbReference>
<evidence type="ECO:0000313" key="3">
    <source>
        <dbReference type="Proteomes" id="UP000198833"/>
    </source>
</evidence>
<accession>A0A1H9ENW3</accession>
<feature type="domain" description="HicB-like antitoxin of toxin-antitoxin system" evidence="1">
    <location>
        <begin position="9"/>
        <end position="102"/>
    </location>
</feature>
<dbReference type="OrthoDB" id="5419659at2"/>
<dbReference type="EMBL" id="FOEN01000007">
    <property type="protein sequence ID" value="SEQ27267.1"/>
    <property type="molecule type" value="Genomic_DNA"/>
</dbReference>